<name>A0ACC1NFI5_9HYPO</name>
<accession>A0ACC1NFI5</accession>
<organism evidence="1 2">
    <name type="scientific">Zarea fungicola</name>
    <dbReference type="NCBI Taxonomy" id="93591"/>
    <lineage>
        <taxon>Eukaryota</taxon>
        <taxon>Fungi</taxon>
        <taxon>Dikarya</taxon>
        <taxon>Ascomycota</taxon>
        <taxon>Pezizomycotina</taxon>
        <taxon>Sordariomycetes</taxon>
        <taxon>Hypocreomycetidae</taxon>
        <taxon>Hypocreales</taxon>
        <taxon>Cordycipitaceae</taxon>
        <taxon>Zarea</taxon>
    </lineage>
</organism>
<proteinExistence type="predicted"/>
<dbReference type="EMBL" id="JANJQO010000501">
    <property type="protein sequence ID" value="KAJ2977148.1"/>
    <property type="molecule type" value="Genomic_DNA"/>
</dbReference>
<comment type="caution">
    <text evidence="1">The sequence shown here is derived from an EMBL/GenBank/DDBJ whole genome shotgun (WGS) entry which is preliminary data.</text>
</comment>
<evidence type="ECO:0000313" key="2">
    <source>
        <dbReference type="Proteomes" id="UP001143910"/>
    </source>
</evidence>
<reference evidence="1" key="1">
    <citation type="submission" date="2022-08" db="EMBL/GenBank/DDBJ databases">
        <title>Genome Sequence of Lecanicillium fungicola.</title>
        <authorList>
            <person name="Buettner E."/>
        </authorList>
    </citation>
    <scope>NUCLEOTIDE SEQUENCE</scope>
    <source>
        <strain evidence="1">Babe33</strain>
    </source>
</reference>
<keyword evidence="2" id="KW-1185">Reference proteome</keyword>
<dbReference type="Proteomes" id="UP001143910">
    <property type="component" value="Unassembled WGS sequence"/>
</dbReference>
<gene>
    <name evidence="1" type="ORF">NQ176_g4537</name>
</gene>
<protein>
    <submittedName>
        <fullName evidence="1">Uncharacterized protein</fullName>
    </submittedName>
</protein>
<sequence length="425" mass="47571">MAQSLELTDEDLNLQFKATFNDAICPFSVSVKQEFLELTILKAKTTRFAQDYQPPDSTDGPSSHDAKAIAAYWADNYSWSKIETEINSRFRQFTTIVNLDKTIDDTDLGPIPLHFIHHESPRPDAIPLLFVHGWPGSFLEAEKLLGPLTDPPNSSLTAFHVVAPSIPGYGFSPAPRRPGFGYRQAGAAFHALMKKLGYDKYVFQGGDAGDFINRYAAADFPNSIVSGLSNFWVIPPSETDLERNIKGEVSDDEKYVIEAYKSFINGRWSYGQIQQTQPLRLAAALTDSPVGLAMWIYDALKSCVPDPSFWTPELVITWTMMHWIPGPYGAFGLYKNGAKNGAISTHDIATGLPYVHQPVAISEFPYDIWYRTPLDWARRAGNVKQCIVHKRGGHFAAFDAPDLLLQDIWTFFGNRELSGTKVFFE</sequence>
<evidence type="ECO:0000313" key="1">
    <source>
        <dbReference type="EMBL" id="KAJ2977148.1"/>
    </source>
</evidence>